<dbReference type="STRING" id="573321.SAMN04488505_113102"/>
<sequence>MNRYLIILILALCCCSWPLLLPAQNLKVLTYNIHHGQNNQGAVDLQGIANVILATNPDLVALQEVDSATTRTQGADQLKELASLTGMYTYFAKAMDYEGGAYGTGILSRMPITATERIALPGNKDREPRIAGIITLQLPGDSLLQFVSAHLDASDEPTDRINQATALVQRFTNAKTPVILAGDLNAAPATKETGILKQLFTDATQAAGPTYPADTPTVKLDYILLYPKQHFNVTTTRVIQETVASDHRPLVAELEIKE</sequence>
<dbReference type="Proteomes" id="UP000198984">
    <property type="component" value="Unassembled WGS sequence"/>
</dbReference>
<reference evidence="2 3" key="1">
    <citation type="submission" date="2016-10" db="EMBL/GenBank/DDBJ databases">
        <authorList>
            <person name="de Groot N.N."/>
        </authorList>
    </citation>
    <scope>NUCLEOTIDE SEQUENCE [LARGE SCALE GENOMIC DNA]</scope>
    <source>
        <strain evidence="2 3">DSM 21039</strain>
    </source>
</reference>
<keyword evidence="2" id="KW-0255">Endonuclease</keyword>
<evidence type="ECO:0000313" key="2">
    <source>
        <dbReference type="EMBL" id="SEN82432.1"/>
    </source>
</evidence>
<dbReference type="GO" id="GO:0004527">
    <property type="term" value="F:exonuclease activity"/>
    <property type="evidence" value="ECO:0007669"/>
    <property type="project" value="UniProtKB-KW"/>
</dbReference>
<dbReference type="InterPro" id="IPR005135">
    <property type="entry name" value="Endo/exonuclease/phosphatase"/>
</dbReference>
<dbReference type="RefSeq" id="WP_089921064.1">
    <property type="nucleotide sequence ID" value="NZ_FOBB01000013.1"/>
</dbReference>
<organism evidence="2 3">
    <name type="scientific">Chitinophaga rupis</name>
    <dbReference type="NCBI Taxonomy" id="573321"/>
    <lineage>
        <taxon>Bacteria</taxon>
        <taxon>Pseudomonadati</taxon>
        <taxon>Bacteroidota</taxon>
        <taxon>Chitinophagia</taxon>
        <taxon>Chitinophagales</taxon>
        <taxon>Chitinophagaceae</taxon>
        <taxon>Chitinophaga</taxon>
    </lineage>
</organism>
<keyword evidence="3" id="KW-1185">Reference proteome</keyword>
<gene>
    <name evidence="2" type="ORF">SAMN04488505_113102</name>
</gene>
<evidence type="ECO:0000313" key="3">
    <source>
        <dbReference type="Proteomes" id="UP000198984"/>
    </source>
</evidence>
<dbReference type="GO" id="GO:0016020">
    <property type="term" value="C:membrane"/>
    <property type="evidence" value="ECO:0007669"/>
    <property type="project" value="GOC"/>
</dbReference>
<dbReference type="InterPro" id="IPR036691">
    <property type="entry name" value="Endo/exonu/phosph_ase_sf"/>
</dbReference>
<dbReference type="PANTHER" id="PTHR14859">
    <property type="entry name" value="CALCOFLUOR WHITE HYPERSENSITIVE PROTEIN PRECURSOR"/>
    <property type="match status" value="1"/>
</dbReference>
<dbReference type="OrthoDB" id="5447300at2"/>
<feature type="domain" description="Endonuclease/exonuclease/phosphatase" evidence="1">
    <location>
        <begin position="29"/>
        <end position="247"/>
    </location>
</feature>
<dbReference type="PANTHER" id="PTHR14859:SF15">
    <property type="entry name" value="ENDONUCLEASE_EXONUCLEASE_PHOSPHATASE DOMAIN-CONTAINING PROTEIN"/>
    <property type="match status" value="1"/>
</dbReference>
<dbReference type="Gene3D" id="3.60.10.10">
    <property type="entry name" value="Endonuclease/exonuclease/phosphatase"/>
    <property type="match status" value="1"/>
</dbReference>
<dbReference type="AlphaFoldDB" id="A0A1H8JP20"/>
<keyword evidence="2" id="KW-0540">Nuclease</keyword>
<protein>
    <submittedName>
        <fullName evidence="2">Metal-dependent hydrolase, endonuclease/exonuclease/phosphatase family</fullName>
    </submittedName>
</protein>
<proteinExistence type="predicted"/>
<name>A0A1H8JP20_9BACT</name>
<dbReference type="GO" id="GO:0006506">
    <property type="term" value="P:GPI anchor biosynthetic process"/>
    <property type="evidence" value="ECO:0007669"/>
    <property type="project" value="TreeGrafter"/>
</dbReference>
<keyword evidence="2" id="KW-0378">Hydrolase</keyword>
<dbReference type="GO" id="GO:0004519">
    <property type="term" value="F:endonuclease activity"/>
    <property type="evidence" value="ECO:0007669"/>
    <property type="project" value="UniProtKB-KW"/>
</dbReference>
<accession>A0A1H8JP20</accession>
<keyword evidence="2" id="KW-0269">Exonuclease</keyword>
<dbReference type="Pfam" id="PF03372">
    <property type="entry name" value="Exo_endo_phos"/>
    <property type="match status" value="1"/>
</dbReference>
<dbReference type="SUPFAM" id="SSF56219">
    <property type="entry name" value="DNase I-like"/>
    <property type="match status" value="1"/>
</dbReference>
<dbReference type="InterPro" id="IPR051916">
    <property type="entry name" value="GPI-anchor_lipid_remodeler"/>
</dbReference>
<evidence type="ECO:0000259" key="1">
    <source>
        <dbReference type="Pfam" id="PF03372"/>
    </source>
</evidence>
<dbReference type="EMBL" id="FOBB01000013">
    <property type="protein sequence ID" value="SEN82432.1"/>
    <property type="molecule type" value="Genomic_DNA"/>
</dbReference>